<keyword evidence="2" id="KW-1133">Transmembrane helix</keyword>
<organism evidence="3 4">
    <name type="scientific">Daphnia pulex</name>
    <name type="common">Water flea</name>
    <dbReference type="NCBI Taxonomy" id="6669"/>
    <lineage>
        <taxon>Eukaryota</taxon>
        <taxon>Metazoa</taxon>
        <taxon>Ecdysozoa</taxon>
        <taxon>Arthropoda</taxon>
        <taxon>Crustacea</taxon>
        <taxon>Branchiopoda</taxon>
        <taxon>Diplostraca</taxon>
        <taxon>Cladocera</taxon>
        <taxon>Anomopoda</taxon>
        <taxon>Daphniidae</taxon>
        <taxon>Daphnia</taxon>
    </lineage>
</organism>
<sequence>MCLREEFLDHKKQSATHPQQRQPAEGKASLHVLDARRSIPISDVNLQKDRPVCMSFLRVRRSRVEYYTEASNYYTTTNHRREKAIDISRMAPPHYTTKAPEYCTTIYHGLVEIKGERNKQSCDVRVASKYFTTKAPECYTTTDVAPNQSYTEAPNYCTTKALEYYTTTISRVVIYDMATTAAAFFVVPPVLQLWLYVYSIFLNAINYYVVLLLGVVSLMAESTTGLLMSPGYGGYQSTTPPSYYATTTYDTTSYYTEAPKYYTTKEPDYYTTTNAAPAYYTEAPKYYSAPSYYTEVPAYYTTKTSTQFLYGIVWSWHGDSCANAVNMLLQSTENVEKMDTKTSPLIVGCHAFVLP</sequence>
<evidence type="ECO:0000256" key="2">
    <source>
        <dbReference type="SAM" id="Phobius"/>
    </source>
</evidence>
<evidence type="ECO:0000313" key="4">
    <source>
        <dbReference type="Proteomes" id="UP000000305"/>
    </source>
</evidence>
<keyword evidence="2" id="KW-0812">Transmembrane</keyword>
<gene>
    <name evidence="3" type="ORF">DAPPUDRAFT_234799</name>
</gene>
<feature type="transmembrane region" description="Helical" evidence="2">
    <location>
        <begin position="172"/>
        <end position="191"/>
    </location>
</feature>
<keyword evidence="4" id="KW-1185">Reference proteome</keyword>
<dbReference type="KEGG" id="dpx:DAPPUDRAFT_234799"/>
<proteinExistence type="predicted"/>
<dbReference type="HOGENOM" id="CLU_058897_0_0_1"/>
<accession>E9FXG2</accession>
<evidence type="ECO:0000313" key="3">
    <source>
        <dbReference type="EMBL" id="EFX88274.1"/>
    </source>
</evidence>
<dbReference type="Proteomes" id="UP000000305">
    <property type="component" value="Unassembled WGS sequence"/>
</dbReference>
<feature type="region of interest" description="Disordered" evidence="1">
    <location>
        <begin position="1"/>
        <end position="28"/>
    </location>
</feature>
<feature type="compositionally biased region" description="Basic and acidic residues" evidence="1">
    <location>
        <begin position="1"/>
        <end position="12"/>
    </location>
</feature>
<dbReference type="PANTHER" id="PTHR23263:SF124">
    <property type="entry name" value="SMALL PROLINE-RICH PROTEIN 3"/>
    <property type="match status" value="1"/>
</dbReference>
<protein>
    <submittedName>
        <fullName evidence="3">Uncharacterized protein</fullName>
    </submittedName>
</protein>
<dbReference type="PANTHER" id="PTHR23263">
    <property type="entry name" value="SMALL PROLINE-RICH PROTEIN"/>
    <property type="match status" value="1"/>
</dbReference>
<keyword evidence="2" id="KW-0472">Membrane</keyword>
<dbReference type="EMBL" id="GL732526">
    <property type="protein sequence ID" value="EFX88274.1"/>
    <property type="molecule type" value="Genomic_DNA"/>
</dbReference>
<dbReference type="AlphaFoldDB" id="E9FXG2"/>
<feature type="transmembrane region" description="Helical" evidence="2">
    <location>
        <begin position="197"/>
        <end position="220"/>
    </location>
</feature>
<evidence type="ECO:0000256" key="1">
    <source>
        <dbReference type="SAM" id="MobiDB-lite"/>
    </source>
</evidence>
<reference evidence="3 4" key="1">
    <citation type="journal article" date="2011" name="Science">
        <title>The ecoresponsive genome of Daphnia pulex.</title>
        <authorList>
            <person name="Colbourne J.K."/>
            <person name="Pfrender M.E."/>
            <person name="Gilbert D."/>
            <person name="Thomas W.K."/>
            <person name="Tucker A."/>
            <person name="Oakley T.H."/>
            <person name="Tokishita S."/>
            <person name="Aerts A."/>
            <person name="Arnold G.J."/>
            <person name="Basu M.K."/>
            <person name="Bauer D.J."/>
            <person name="Caceres C.E."/>
            <person name="Carmel L."/>
            <person name="Casola C."/>
            <person name="Choi J.H."/>
            <person name="Detter J.C."/>
            <person name="Dong Q."/>
            <person name="Dusheyko S."/>
            <person name="Eads B.D."/>
            <person name="Frohlich T."/>
            <person name="Geiler-Samerotte K.A."/>
            <person name="Gerlach D."/>
            <person name="Hatcher P."/>
            <person name="Jogdeo S."/>
            <person name="Krijgsveld J."/>
            <person name="Kriventseva E.V."/>
            <person name="Kultz D."/>
            <person name="Laforsch C."/>
            <person name="Lindquist E."/>
            <person name="Lopez J."/>
            <person name="Manak J.R."/>
            <person name="Muller J."/>
            <person name="Pangilinan J."/>
            <person name="Patwardhan R.P."/>
            <person name="Pitluck S."/>
            <person name="Pritham E.J."/>
            <person name="Rechtsteiner A."/>
            <person name="Rho M."/>
            <person name="Rogozin I.B."/>
            <person name="Sakarya O."/>
            <person name="Salamov A."/>
            <person name="Schaack S."/>
            <person name="Shapiro H."/>
            <person name="Shiga Y."/>
            <person name="Skalitzky C."/>
            <person name="Smith Z."/>
            <person name="Souvorov A."/>
            <person name="Sung W."/>
            <person name="Tang Z."/>
            <person name="Tsuchiya D."/>
            <person name="Tu H."/>
            <person name="Vos H."/>
            <person name="Wang M."/>
            <person name="Wolf Y.I."/>
            <person name="Yamagata H."/>
            <person name="Yamada T."/>
            <person name="Ye Y."/>
            <person name="Shaw J.R."/>
            <person name="Andrews J."/>
            <person name="Crease T.J."/>
            <person name="Tang H."/>
            <person name="Lucas S.M."/>
            <person name="Robertson H.M."/>
            <person name="Bork P."/>
            <person name="Koonin E.V."/>
            <person name="Zdobnov E.M."/>
            <person name="Grigoriev I.V."/>
            <person name="Lynch M."/>
            <person name="Boore J.L."/>
        </authorList>
    </citation>
    <scope>NUCLEOTIDE SEQUENCE [LARGE SCALE GENOMIC DNA]</scope>
</reference>
<dbReference type="OrthoDB" id="10068079at2759"/>
<dbReference type="PhylomeDB" id="E9FXG2"/>
<dbReference type="InParanoid" id="E9FXG2"/>
<name>E9FXG2_DAPPU</name>